<dbReference type="EMBL" id="AQFT01000128">
    <property type="protein sequence ID" value="EMZ21692.1"/>
    <property type="molecule type" value="Genomic_DNA"/>
</dbReference>
<dbReference type="eggNOG" id="COG0727">
    <property type="taxonomic scope" value="Bacteria"/>
</dbReference>
<name>N1ZXC3_9FIRM</name>
<dbReference type="AlphaFoldDB" id="N1ZXC3"/>
<proteinExistence type="predicted"/>
<protein>
    <recommendedName>
        <fullName evidence="3">Flagellin lysine-N-methylase</fullName>
    </recommendedName>
</protein>
<gene>
    <name evidence="1" type="ORF">C823_04387</name>
</gene>
<reference evidence="1 2" key="1">
    <citation type="journal article" date="2014" name="Genome Announc.">
        <title>Draft genome sequences of the altered schaedler flora, a defined bacterial community from gnotobiotic mice.</title>
        <authorList>
            <person name="Wannemuehler M.J."/>
            <person name="Overstreet A.M."/>
            <person name="Ward D.V."/>
            <person name="Phillips G.J."/>
        </authorList>
    </citation>
    <scope>NUCLEOTIDE SEQUENCE [LARGE SCALE GENOMIC DNA]</scope>
    <source>
        <strain evidence="1 2">ASF492</strain>
    </source>
</reference>
<dbReference type="Proteomes" id="UP000012589">
    <property type="component" value="Unassembled WGS sequence"/>
</dbReference>
<dbReference type="PATRIC" id="fig|1235802.3.peg.4660"/>
<keyword evidence="2" id="KW-1185">Reference proteome</keyword>
<organism evidence="1 2">
    <name type="scientific">Eubacterium plexicaudatum ASF492</name>
    <dbReference type="NCBI Taxonomy" id="1235802"/>
    <lineage>
        <taxon>Bacteria</taxon>
        <taxon>Bacillati</taxon>
        <taxon>Bacillota</taxon>
        <taxon>Clostridia</taxon>
        <taxon>Eubacteriales</taxon>
        <taxon>Eubacteriaceae</taxon>
        <taxon>Eubacterium</taxon>
    </lineage>
</organism>
<evidence type="ECO:0000313" key="1">
    <source>
        <dbReference type="EMBL" id="EMZ21692.1"/>
    </source>
</evidence>
<dbReference type="STRING" id="1235802.C823_04387"/>
<sequence length="385" mass="44997">MKVHELSFYSKFQCAMGSCPNTCCQGWQIVLDHDTVQKYMEKKGRQGLWLRSSLTSHNGAILFRGKRRKCPFLSKDLLCKIQLSLGEEYLSDVCRIFPRQRINYGYFAEESLFLACPQVCRLFLNNLDHLCYKTTDRNVSYAKSGTNDDAEYLQELVEIRLALTEQIMNHPLPRPMLYTGLLSYAKALQQSYIANYAPSDGSKSSYFSKPVHTDLAAHIREADTPFIIPHDITYAMLTGSFYHIFLKMVSPFLYSLCRTYQKEFKWLTSAKGDAKLSVLLEQLHVHHPNTERILRGYLTYYLLEKFLTVYEDYSFLHNIATGIMHTHLLELFFALYHEKNHRLTDDDIIRIITVYNRRGRHNDEIEMEMYEKLKRFLDAPAGKRP</sequence>
<evidence type="ECO:0008006" key="3">
    <source>
        <dbReference type="Google" id="ProtNLM"/>
    </source>
</evidence>
<comment type="caution">
    <text evidence="1">The sequence shown here is derived from an EMBL/GenBank/DDBJ whole genome shotgun (WGS) entry which is preliminary data.</text>
</comment>
<dbReference type="NCBIfam" id="NF038110">
    <property type="entry name" value="Lys_methyl_FliB"/>
    <property type="match status" value="1"/>
</dbReference>
<evidence type="ECO:0000313" key="2">
    <source>
        <dbReference type="Proteomes" id="UP000012589"/>
    </source>
</evidence>
<dbReference type="HOGENOM" id="CLU_713265_0_0_9"/>
<accession>N1ZXC3</accession>